<keyword evidence="4" id="KW-1185">Reference proteome</keyword>
<dbReference type="EMBL" id="JANRHH010000052">
    <property type="protein sequence ID" value="MDN4595218.1"/>
    <property type="molecule type" value="Genomic_DNA"/>
</dbReference>
<protein>
    <submittedName>
        <fullName evidence="3">Long-chain fatty acid--CoA ligase</fullName>
    </submittedName>
</protein>
<dbReference type="GO" id="GO:0016874">
    <property type="term" value="F:ligase activity"/>
    <property type="evidence" value="ECO:0007669"/>
    <property type="project" value="UniProtKB-KW"/>
</dbReference>
<dbReference type="PROSITE" id="PS00455">
    <property type="entry name" value="AMP_BINDING"/>
    <property type="match status" value="1"/>
</dbReference>
<dbReference type="Pfam" id="PF13193">
    <property type="entry name" value="AMP-binding_C"/>
    <property type="match status" value="1"/>
</dbReference>
<gene>
    <name evidence="3" type="ORF">NWF35_15230</name>
</gene>
<evidence type="ECO:0000259" key="1">
    <source>
        <dbReference type="Pfam" id="PF00501"/>
    </source>
</evidence>
<keyword evidence="3" id="KW-0436">Ligase</keyword>
<organism evidence="3 4">
    <name type="scientific">Polycladomyces subterraneus</name>
    <dbReference type="NCBI Taxonomy" id="1016997"/>
    <lineage>
        <taxon>Bacteria</taxon>
        <taxon>Bacillati</taxon>
        <taxon>Bacillota</taxon>
        <taxon>Bacilli</taxon>
        <taxon>Bacillales</taxon>
        <taxon>Thermoactinomycetaceae</taxon>
        <taxon>Polycladomyces</taxon>
    </lineage>
</organism>
<dbReference type="InterPro" id="IPR025110">
    <property type="entry name" value="AMP-bd_C"/>
</dbReference>
<dbReference type="InterPro" id="IPR042099">
    <property type="entry name" value="ANL_N_sf"/>
</dbReference>
<name>A0ABT8IQZ1_9BACL</name>
<feature type="domain" description="AMP-dependent synthetase/ligase" evidence="1">
    <location>
        <begin position="9"/>
        <end position="375"/>
    </location>
</feature>
<dbReference type="InterPro" id="IPR045851">
    <property type="entry name" value="AMP-bd_C_sf"/>
</dbReference>
<dbReference type="InterPro" id="IPR050237">
    <property type="entry name" value="ATP-dep_AMP-bd_enzyme"/>
</dbReference>
<accession>A0ABT8IQZ1</accession>
<dbReference type="PANTHER" id="PTHR43767">
    <property type="entry name" value="LONG-CHAIN-FATTY-ACID--COA LIGASE"/>
    <property type="match status" value="1"/>
</dbReference>
<dbReference type="Pfam" id="PF00501">
    <property type="entry name" value="AMP-binding"/>
    <property type="match status" value="1"/>
</dbReference>
<dbReference type="RefSeq" id="WP_301240249.1">
    <property type="nucleotide sequence ID" value="NZ_JANRHH010000052.1"/>
</dbReference>
<dbReference type="Gene3D" id="3.30.300.30">
    <property type="match status" value="1"/>
</dbReference>
<feature type="domain" description="AMP-binding enzyme C-terminal" evidence="2">
    <location>
        <begin position="425"/>
        <end position="500"/>
    </location>
</feature>
<evidence type="ECO:0000313" key="3">
    <source>
        <dbReference type="EMBL" id="MDN4595218.1"/>
    </source>
</evidence>
<dbReference type="Gene3D" id="3.40.50.12780">
    <property type="entry name" value="N-terminal domain of ligase-like"/>
    <property type="match status" value="1"/>
</dbReference>
<dbReference type="NCBIfam" id="NF004837">
    <property type="entry name" value="PRK06187.1"/>
    <property type="match status" value="1"/>
</dbReference>
<sequence length="518" mass="58657">MIAADLIRRGAQYYTEQTAVIFGERTLTFREVNYNANRLANTLRRLGLKKGDRVAFLLANSVQSVEIDFAIIKSGLVRVPLNTRLSEKEHLHMIRETEVKALLFSETFRDRVAALRPQLPLVRWFCQVDGHPEDWAVSLAKEMEAVTAEEPEVHLTEDDWVTIQYTSGTTGKLKAAVHTQGSWSAITTNILLALRIEKGDIMLHAAPLTHASGTLLLPHWIRGGVNAILPGFKPAEFLRAVEDIRPTTLNLVPTMIVMLLAEPDVEKVSFDSVRQIIYGASPMPRETLKKGMRLWGAKFIQYYGQTECPLILTLLDIDDHARALENPELEERLLSCGRPTVTTQLKIVDEEGRELPPGEIGEIAVRSAQQMSHYFQAPELTRETIRDGWIHTRDMGYIDQDGYVYLVDRKSDMIISGGFNIYPREVEEVLYQHPAVMEAAVVGVPHDKWGEVGKAFVVLKEGCLATEEELIEFCRRHLASYKRPHSVEFVDSLPKSAVGKVIRRVLREPYWKGRERSI</sequence>
<comment type="caution">
    <text evidence="3">The sequence shown here is derived from an EMBL/GenBank/DDBJ whole genome shotgun (WGS) entry which is preliminary data.</text>
</comment>
<evidence type="ECO:0000313" key="4">
    <source>
        <dbReference type="Proteomes" id="UP001174196"/>
    </source>
</evidence>
<reference evidence="3" key="1">
    <citation type="submission" date="2022-08" db="EMBL/GenBank/DDBJ databases">
        <title>Polycladomyces zharkentsis sp. nov., a novel thermophilic CMC and starch-degrading bacterium isolated from a geothermal spring in Kazakhstan.</title>
        <authorList>
            <person name="Mashzhan A."/>
            <person name="Kistaubaeva A."/>
            <person name="Javier-Lopez R."/>
            <person name="Birkeland N.-K."/>
        </authorList>
    </citation>
    <scope>NUCLEOTIDE SEQUENCE</scope>
    <source>
        <strain evidence="3">KSR 13</strain>
    </source>
</reference>
<dbReference type="InterPro" id="IPR020845">
    <property type="entry name" value="AMP-binding_CS"/>
</dbReference>
<dbReference type="Proteomes" id="UP001174196">
    <property type="component" value="Unassembled WGS sequence"/>
</dbReference>
<evidence type="ECO:0000259" key="2">
    <source>
        <dbReference type="Pfam" id="PF13193"/>
    </source>
</evidence>
<dbReference type="CDD" id="cd17631">
    <property type="entry name" value="FACL_FadD13-like"/>
    <property type="match status" value="1"/>
</dbReference>
<dbReference type="PANTHER" id="PTHR43767:SF7">
    <property type="entry name" value="MEDIUM_LONG-CHAIN-FATTY-ACID--COA LIGASE FADD8"/>
    <property type="match status" value="1"/>
</dbReference>
<proteinExistence type="predicted"/>
<dbReference type="InterPro" id="IPR000873">
    <property type="entry name" value="AMP-dep_synth/lig_dom"/>
</dbReference>
<dbReference type="SUPFAM" id="SSF56801">
    <property type="entry name" value="Acetyl-CoA synthetase-like"/>
    <property type="match status" value="1"/>
</dbReference>